<dbReference type="Proteomes" id="UP001172457">
    <property type="component" value="Chromosome 7"/>
</dbReference>
<reference evidence="2" key="1">
    <citation type="submission" date="2023-03" db="EMBL/GenBank/DDBJ databases">
        <title>Chromosome-scale reference genome and RAD-based genetic map of yellow starthistle (Centaurea solstitialis) reveal putative structural variation and QTLs associated with invader traits.</title>
        <authorList>
            <person name="Reatini B."/>
            <person name="Cang F.A."/>
            <person name="Jiang Q."/>
            <person name="Mckibben M.T.W."/>
            <person name="Barker M.S."/>
            <person name="Rieseberg L.H."/>
            <person name="Dlugosch K.M."/>
        </authorList>
    </citation>
    <scope>NUCLEOTIDE SEQUENCE</scope>
    <source>
        <strain evidence="2">CAN-66</strain>
        <tissue evidence="2">Leaf</tissue>
    </source>
</reference>
<proteinExistence type="predicted"/>
<keyword evidence="3" id="KW-1185">Reference proteome</keyword>
<accession>A0AA38SNB5</accession>
<dbReference type="InterPro" id="IPR007021">
    <property type="entry name" value="DUF659"/>
</dbReference>
<organism evidence="2 3">
    <name type="scientific">Centaurea solstitialis</name>
    <name type="common">yellow star-thistle</name>
    <dbReference type="NCBI Taxonomy" id="347529"/>
    <lineage>
        <taxon>Eukaryota</taxon>
        <taxon>Viridiplantae</taxon>
        <taxon>Streptophyta</taxon>
        <taxon>Embryophyta</taxon>
        <taxon>Tracheophyta</taxon>
        <taxon>Spermatophyta</taxon>
        <taxon>Magnoliopsida</taxon>
        <taxon>eudicotyledons</taxon>
        <taxon>Gunneridae</taxon>
        <taxon>Pentapetalae</taxon>
        <taxon>asterids</taxon>
        <taxon>campanulids</taxon>
        <taxon>Asterales</taxon>
        <taxon>Asteraceae</taxon>
        <taxon>Carduoideae</taxon>
        <taxon>Cardueae</taxon>
        <taxon>Centaureinae</taxon>
        <taxon>Centaurea</taxon>
    </lineage>
</organism>
<name>A0AA38SNB5_9ASTR</name>
<evidence type="ECO:0000259" key="1">
    <source>
        <dbReference type="Pfam" id="PF04937"/>
    </source>
</evidence>
<comment type="caution">
    <text evidence="2">The sequence shown here is derived from an EMBL/GenBank/DDBJ whole genome shotgun (WGS) entry which is preliminary data.</text>
</comment>
<dbReference type="InterPro" id="IPR012337">
    <property type="entry name" value="RNaseH-like_sf"/>
</dbReference>
<dbReference type="PANTHER" id="PTHR32166:SF81">
    <property type="entry name" value="OS06G0658400 PROTEIN"/>
    <property type="match status" value="1"/>
</dbReference>
<dbReference type="Pfam" id="PF04937">
    <property type="entry name" value="DUF659"/>
    <property type="match status" value="1"/>
</dbReference>
<dbReference type="EMBL" id="JARYMX010000007">
    <property type="protein sequence ID" value="KAJ9542028.1"/>
    <property type="molecule type" value="Genomic_DNA"/>
</dbReference>
<protein>
    <recommendedName>
        <fullName evidence="1">DUF659 domain-containing protein</fullName>
    </recommendedName>
</protein>
<dbReference type="AlphaFoldDB" id="A0AA38SNB5"/>
<dbReference type="PANTHER" id="PTHR32166">
    <property type="entry name" value="OSJNBA0013A04.12 PROTEIN"/>
    <property type="match status" value="1"/>
</dbReference>
<dbReference type="SUPFAM" id="SSF53098">
    <property type="entry name" value="Ribonuclease H-like"/>
    <property type="match status" value="1"/>
</dbReference>
<feature type="domain" description="DUF659" evidence="1">
    <location>
        <begin position="169"/>
        <end position="332"/>
    </location>
</feature>
<evidence type="ECO:0000313" key="3">
    <source>
        <dbReference type="Proteomes" id="UP001172457"/>
    </source>
</evidence>
<evidence type="ECO:0000313" key="2">
    <source>
        <dbReference type="EMBL" id="KAJ9542028.1"/>
    </source>
</evidence>
<sequence length="671" mass="77453">MSLNWKNLLDHEAVGNLSVTFAMKADKDHIPELEHICLLSKWKVQTLEFCIMIFSICNIGFGISICKKTTAADKANMKLLEDAYEQKKLESQAKEVEFPCEAGVGLKKRKGISNPIERAFGVETRDQLDQEIARMFYTGGLPFNLARNPHYFRAFQFAANNKIDGYVPPGYNKLRTTLLQKEKDNVHRLLQPLRSTWKEKGVTIVSDGWSDPTRKPLINFMATSGNGPFFLKAVNCFGEVKDRFFIADLMKEVINEVGHQNVVQIITDNAANCKAAGEIIESQFPHIYWTPCVVHTLNLALKNICSPRNVETNQLTYEQCSWIKEVHEEALAIKNFIMNHNMRLSIFTKFTPLRLLRVADTRFASIIVMLKRLKLIKRGLQAMVISDEWSSYRLDDTVQANLVKDYILNDEWWDKVAYILSFTEPIYEMIRVCDTDKPCLHLVYEMWDAMIEKVKIEIYKKEKRLMSQISCYYDVVHRILVGRWAKNNTPLHCLAHSLHPRYYSDVWLLEYSTRCAPHRDGEISQERMKCFRRLFPNDDEHSKVLDEYAMFSMKTSPFDDLTCISKMGTMEPKNWWVNFGAQAPLLQTLAFRLLGQPTSSSCRNKLTPSRAQDLVYIHNNLRLLSRNPNPDAKMWDVGGDAFDSMKDVGFLEVADLSLDEPEFENDLIIDS</sequence>
<gene>
    <name evidence="2" type="ORF">OSB04_028534</name>
</gene>